<dbReference type="InterPro" id="IPR006236">
    <property type="entry name" value="PGDH"/>
</dbReference>
<dbReference type="SUPFAM" id="SSF52283">
    <property type="entry name" value="Formate/glycerate dehydrogenase catalytic domain-like"/>
    <property type="match status" value="1"/>
</dbReference>
<dbReference type="SUPFAM" id="SSF55021">
    <property type="entry name" value="ACT-like"/>
    <property type="match status" value="1"/>
</dbReference>
<organism evidence="11 12">
    <name type="scientific">Pelotomaculum thermopropionicum (strain DSM 13744 / JCM 10971 / SI)</name>
    <dbReference type="NCBI Taxonomy" id="370438"/>
    <lineage>
        <taxon>Bacteria</taxon>
        <taxon>Bacillati</taxon>
        <taxon>Bacillota</taxon>
        <taxon>Clostridia</taxon>
        <taxon>Eubacteriales</taxon>
        <taxon>Desulfotomaculaceae</taxon>
        <taxon>Pelotomaculum</taxon>
    </lineage>
</organism>
<dbReference type="InterPro" id="IPR029009">
    <property type="entry name" value="ASB_dom_sf"/>
</dbReference>
<evidence type="ECO:0000256" key="4">
    <source>
        <dbReference type="ARBA" id="ARBA00021582"/>
    </source>
</evidence>
<evidence type="ECO:0000256" key="7">
    <source>
        <dbReference type="ARBA" id="ARBA00048126"/>
    </source>
</evidence>
<proteinExistence type="inferred from homology"/>
<dbReference type="Gene3D" id="3.30.70.260">
    <property type="match status" value="1"/>
</dbReference>
<dbReference type="PANTHER" id="PTHR42938">
    <property type="entry name" value="FORMATE DEHYDROGENASE 1"/>
    <property type="match status" value="1"/>
</dbReference>
<dbReference type="InterPro" id="IPR045865">
    <property type="entry name" value="ACT-like_dom_sf"/>
</dbReference>
<evidence type="ECO:0000256" key="2">
    <source>
        <dbReference type="ARBA" id="ARBA00005216"/>
    </source>
</evidence>
<dbReference type="Proteomes" id="UP000006556">
    <property type="component" value="Chromosome"/>
</dbReference>
<dbReference type="InterPro" id="IPR045626">
    <property type="entry name" value="PGDH_ASB_dom"/>
</dbReference>
<evidence type="ECO:0000256" key="1">
    <source>
        <dbReference type="ARBA" id="ARBA00003800"/>
    </source>
</evidence>
<dbReference type="FunFam" id="3.30.1330.90:FF:000003">
    <property type="entry name" value="D-3-phosphoglycerate dehydrogenase"/>
    <property type="match status" value="1"/>
</dbReference>
<evidence type="ECO:0000256" key="6">
    <source>
        <dbReference type="ARBA" id="ARBA00023027"/>
    </source>
</evidence>
<dbReference type="InterPro" id="IPR029752">
    <property type="entry name" value="D-isomer_DH_CS1"/>
</dbReference>
<gene>
    <name evidence="11" type="primary">SerA</name>
    <name evidence="11" type="ordered locus">PTH_0012</name>
</gene>
<dbReference type="PANTHER" id="PTHR42938:SF9">
    <property type="entry name" value="FORMATE DEHYDROGENASE 1"/>
    <property type="match status" value="1"/>
</dbReference>
<keyword evidence="6 9" id="KW-0520">NAD</keyword>
<sequence length="526" mass="56267">MKVLVLDGVEEEGLKALRQEPGIQVDVKDKMSEDELVAAIGDYDGIIVRSATKVTARIIEKAARLKVVGRAGVGVDNIDVPAATARGILVVNAPEGNTLAVAEHTIAMMLSLARNIPQANASLRAGKWDKKSFMGVELRGKVLGVIGLGRIGSAVAKRAQGMEMKVVAYDPYINEEKAGLLGVTLLSLEELLKQADFITVHLPLTRESKYMLGEKAFSLMKDGVRIINCARGGVVDEQALYNAMKSGKVAGAALDVFEKEPNTDSPLFEFKNFIATPHLGASTQEAQLSVATDVAREVVAALKGELVKNAVNIPSVSPKVLAVIKPYLSLAEKMGKFAAQVICGRVNKIEATYSGDLAGQEVSPLTTAILKGFLDSILQEMVNFVNAPLLAKKRGINVIQRQETEEADYANLITVKVKSDQEEISVAGTIFGKVDQRIVSIDGYHVDAVPEGHMLYIPHIDKPRIIGPVGNLIGTHNINISGMQVGRKVIGGKAVMLLNIDSPVPEETMAEIAKIDGVLGVKSVSI</sequence>
<dbReference type="GO" id="GO:0051287">
    <property type="term" value="F:NAD binding"/>
    <property type="evidence" value="ECO:0007669"/>
    <property type="project" value="UniProtKB-UniRule"/>
</dbReference>
<dbReference type="PROSITE" id="PS51671">
    <property type="entry name" value="ACT"/>
    <property type="match status" value="1"/>
</dbReference>
<dbReference type="InterPro" id="IPR029753">
    <property type="entry name" value="D-isomer_DH_CS"/>
</dbReference>
<dbReference type="InterPro" id="IPR036291">
    <property type="entry name" value="NAD(P)-bd_dom_sf"/>
</dbReference>
<comment type="pathway">
    <text evidence="2 9">Amino-acid biosynthesis; L-serine biosynthesis; L-serine from 3-phospho-D-glycerate: step 1/3.</text>
</comment>
<dbReference type="PROSITE" id="PS00671">
    <property type="entry name" value="D_2_HYDROXYACID_DH_3"/>
    <property type="match status" value="1"/>
</dbReference>
<evidence type="ECO:0000256" key="8">
    <source>
        <dbReference type="ARBA" id="ARBA00048731"/>
    </source>
</evidence>
<dbReference type="GO" id="GO:0004617">
    <property type="term" value="F:phosphoglycerate dehydrogenase activity"/>
    <property type="evidence" value="ECO:0007669"/>
    <property type="project" value="UniProtKB-UniRule"/>
</dbReference>
<name>A5D6D4_PELTS</name>
<dbReference type="PROSITE" id="PS00065">
    <property type="entry name" value="D_2_HYDROXYACID_DH_1"/>
    <property type="match status" value="1"/>
</dbReference>
<dbReference type="NCBIfam" id="TIGR01327">
    <property type="entry name" value="PGDH"/>
    <property type="match status" value="1"/>
</dbReference>
<dbReference type="Gene3D" id="3.30.1330.90">
    <property type="entry name" value="D-3-phosphoglycerate dehydrogenase, domain 3"/>
    <property type="match status" value="1"/>
</dbReference>
<protein>
    <recommendedName>
        <fullName evidence="4 9">D-3-phosphoglycerate dehydrogenase</fullName>
        <ecNumber evidence="9">1.1.1.95</ecNumber>
    </recommendedName>
</protein>
<dbReference type="CDD" id="cd12173">
    <property type="entry name" value="PGDH_4"/>
    <property type="match status" value="1"/>
</dbReference>
<dbReference type="STRING" id="370438.PTH_0012"/>
<dbReference type="GO" id="GO:0006564">
    <property type="term" value="P:L-serine biosynthetic process"/>
    <property type="evidence" value="ECO:0007669"/>
    <property type="project" value="UniProtKB-UniRule"/>
</dbReference>
<dbReference type="AlphaFoldDB" id="A5D6D4"/>
<dbReference type="InterPro" id="IPR006139">
    <property type="entry name" value="D-isomer_2_OHA_DH_cat_dom"/>
</dbReference>
<dbReference type="PROSITE" id="PS00670">
    <property type="entry name" value="D_2_HYDROXYACID_DH_2"/>
    <property type="match status" value="1"/>
</dbReference>
<feature type="domain" description="ACT" evidence="10">
    <location>
        <begin position="454"/>
        <end position="526"/>
    </location>
</feature>
<dbReference type="Gene3D" id="3.40.50.720">
    <property type="entry name" value="NAD(P)-binding Rossmann-like Domain"/>
    <property type="match status" value="2"/>
</dbReference>
<evidence type="ECO:0000313" key="11">
    <source>
        <dbReference type="EMBL" id="BAF58193.1"/>
    </source>
</evidence>
<comment type="catalytic activity">
    <reaction evidence="8 9">
        <text>(2R)-3-phosphoglycerate + NAD(+) = 3-phosphooxypyruvate + NADH + H(+)</text>
        <dbReference type="Rhea" id="RHEA:12641"/>
        <dbReference type="ChEBI" id="CHEBI:15378"/>
        <dbReference type="ChEBI" id="CHEBI:18110"/>
        <dbReference type="ChEBI" id="CHEBI:57540"/>
        <dbReference type="ChEBI" id="CHEBI:57945"/>
        <dbReference type="ChEBI" id="CHEBI:58272"/>
        <dbReference type="EC" id="1.1.1.95"/>
    </reaction>
</comment>
<dbReference type="FunFam" id="3.40.50.720:FF:000021">
    <property type="entry name" value="D-3-phosphoglycerate dehydrogenase"/>
    <property type="match status" value="1"/>
</dbReference>
<comment type="function">
    <text evidence="1">Catalyzes the reversible oxidation of 3-phospho-D-glycerate to 3-phosphonooxypyruvate, the first step of the phosphorylated L-serine biosynthesis pathway. Also catalyzes the reversible oxidation of 2-hydroxyglutarate to 2-oxoglutarate.</text>
</comment>
<evidence type="ECO:0000259" key="10">
    <source>
        <dbReference type="PROSITE" id="PS51671"/>
    </source>
</evidence>
<accession>A5D6D4</accession>
<dbReference type="EMBL" id="AP009389">
    <property type="protein sequence ID" value="BAF58193.1"/>
    <property type="molecule type" value="Genomic_DNA"/>
</dbReference>
<dbReference type="UniPathway" id="UPA00135">
    <property type="reaction ID" value="UER00196"/>
</dbReference>
<dbReference type="eggNOG" id="COG0111">
    <property type="taxonomic scope" value="Bacteria"/>
</dbReference>
<dbReference type="Pfam" id="PF02826">
    <property type="entry name" value="2-Hacid_dh_C"/>
    <property type="match status" value="1"/>
</dbReference>
<dbReference type="InterPro" id="IPR006140">
    <property type="entry name" value="D-isomer_DH_NAD-bd"/>
</dbReference>
<reference evidence="12" key="1">
    <citation type="journal article" date="2008" name="Genome Res.">
        <title>The genome of Pelotomaculum thermopropionicum reveals niche-associated evolution in anaerobic microbiota.</title>
        <authorList>
            <person name="Kosaka T."/>
            <person name="Kato S."/>
            <person name="Shimoyama T."/>
            <person name="Ishii S."/>
            <person name="Abe T."/>
            <person name="Watanabe K."/>
        </authorList>
    </citation>
    <scope>NUCLEOTIDE SEQUENCE [LARGE SCALE GENOMIC DNA]</scope>
    <source>
        <strain evidence="12">DSM 13744 / JCM 10971 / SI</strain>
    </source>
</reference>
<evidence type="ECO:0000313" key="12">
    <source>
        <dbReference type="Proteomes" id="UP000006556"/>
    </source>
</evidence>
<dbReference type="Pfam" id="PF00389">
    <property type="entry name" value="2-Hacid_dh"/>
    <property type="match status" value="1"/>
</dbReference>
<evidence type="ECO:0000256" key="5">
    <source>
        <dbReference type="ARBA" id="ARBA00023002"/>
    </source>
</evidence>
<keyword evidence="9" id="KW-0028">Amino-acid biosynthesis</keyword>
<dbReference type="HOGENOM" id="CLU_019796_8_1_9"/>
<keyword evidence="9" id="KW-0718">Serine biosynthesis</keyword>
<dbReference type="FunFam" id="3.30.70.260:FF:000008">
    <property type="entry name" value="D-3-phosphoglycerate dehydrogenase, chloroplastic"/>
    <property type="match status" value="1"/>
</dbReference>
<comment type="catalytic activity">
    <reaction evidence="7">
        <text>(R)-2-hydroxyglutarate + NAD(+) = 2-oxoglutarate + NADH + H(+)</text>
        <dbReference type="Rhea" id="RHEA:49612"/>
        <dbReference type="ChEBI" id="CHEBI:15378"/>
        <dbReference type="ChEBI" id="CHEBI:15801"/>
        <dbReference type="ChEBI" id="CHEBI:16810"/>
        <dbReference type="ChEBI" id="CHEBI:57540"/>
        <dbReference type="ChEBI" id="CHEBI:57945"/>
        <dbReference type="EC" id="1.1.1.399"/>
    </reaction>
</comment>
<dbReference type="Pfam" id="PF19304">
    <property type="entry name" value="PGDH_inter"/>
    <property type="match status" value="1"/>
</dbReference>
<evidence type="ECO:0000256" key="9">
    <source>
        <dbReference type="RuleBase" id="RU363003"/>
    </source>
</evidence>
<dbReference type="SUPFAM" id="SSF51735">
    <property type="entry name" value="NAD(P)-binding Rossmann-fold domains"/>
    <property type="match status" value="1"/>
</dbReference>
<dbReference type="CDD" id="cd04902">
    <property type="entry name" value="ACT_3PGDH-xct"/>
    <property type="match status" value="1"/>
</dbReference>
<dbReference type="InterPro" id="IPR002912">
    <property type="entry name" value="ACT_dom"/>
</dbReference>
<keyword evidence="5 9" id="KW-0560">Oxidoreductase</keyword>
<comment type="similarity">
    <text evidence="3 9">Belongs to the D-isomer specific 2-hydroxyacid dehydrogenase family.</text>
</comment>
<dbReference type="KEGG" id="pth:PTH_0012"/>
<evidence type="ECO:0000256" key="3">
    <source>
        <dbReference type="ARBA" id="ARBA00005854"/>
    </source>
</evidence>
<dbReference type="SUPFAM" id="SSF143548">
    <property type="entry name" value="Serine metabolism enzymes domain"/>
    <property type="match status" value="1"/>
</dbReference>
<keyword evidence="12" id="KW-1185">Reference proteome</keyword>
<dbReference type="EC" id="1.1.1.95" evidence="9"/>